<feature type="transmembrane region" description="Helical" evidence="7">
    <location>
        <begin position="337"/>
        <end position="354"/>
    </location>
</feature>
<organism evidence="8 9">
    <name type="scientific">Paraburkholderia metrosideri</name>
    <dbReference type="NCBI Taxonomy" id="580937"/>
    <lineage>
        <taxon>Bacteria</taxon>
        <taxon>Pseudomonadati</taxon>
        <taxon>Pseudomonadota</taxon>
        <taxon>Betaproteobacteria</taxon>
        <taxon>Burkholderiales</taxon>
        <taxon>Burkholderiaceae</taxon>
        <taxon>Paraburkholderia</taxon>
    </lineage>
</organism>
<dbReference type="InterPro" id="IPR036458">
    <property type="entry name" value="Na:dicarbo_symporter_sf"/>
</dbReference>
<evidence type="ECO:0000256" key="3">
    <source>
        <dbReference type="ARBA" id="ARBA00022692"/>
    </source>
</evidence>
<evidence type="ECO:0000256" key="1">
    <source>
        <dbReference type="ARBA" id="ARBA00004141"/>
    </source>
</evidence>
<evidence type="ECO:0000256" key="4">
    <source>
        <dbReference type="ARBA" id="ARBA00022847"/>
    </source>
</evidence>
<reference evidence="8 9" key="1">
    <citation type="journal article" date="2024" name="Chem. Sci.">
        <title>Discovery of megapolipeptins by genome mining of a Burkholderiales bacteria collection.</title>
        <authorList>
            <person name="Paulo B.S."/>
            <person name="Recchia M.J.J."/>
            <person name="Lee S."/>
            <person name="Fergusson C.H."/>
            <person name="Romanowski S.B."/>
            <person name="Hernandez A."/>
            <person name="Krull N."/>
            <person name="Liu D.Y."/>
            <person name="Cavanagh H."/>
            <person name="Bos A."/>
            <person name="Gray C.A."/>
            <person name="Murphy B.T."/>
            <person name="Linington R.G."/>
            <person name="Eustaquio A.S."/>
        </authorList>
    </citation>
    <scope>NUCLEOTIDE SEQUENCE [LARGE SCALE GENOMIC DNA]</scope>
    <source>
        <strain evidence="8 9">RL17-338-BIC-A</strain>
    </source>
</reference>
<dbReference type="Pfam" id="PF00375">
    <property type="entry name" value="SDF"/>
    <property type="match status" value="1"/>
</dbReference>
<dbReference type="Proteomes" id="UP001629432">
    <property type="component" value="Unassembled WGS sequence"/>
</dbReference>
<feature type="transmembrane region" description="Helical" evidence="7">
    <location>
        <begin position="165"/>
        <end position="183"/>
    </location>
</feature>
<dbReference type="PRINTS" id="PR00173">
    <property type="entry name" value="EDTRNSPORT"/>
</dbReference>
<name>A0ABW9E2X3_9BURK</name>
<feature type="transmembrane region" description="Helical" evidence="7">
    <location>
        <begin position="92"/>
        <end position="114"/>
    </location>
</feature>
<dbReference type="EMBL" id="JAQQCF010000039">
    <property type="protein sequence ID" value="MFM0641347.1"/>
    <property type="molecule type" value="Genomic_DNA"/>
</dbReference>
<sequence>MNMNTSAAGPSVRLASRKKWFQHLYVQVLIAVVLGILLGHFQPSIAESMKPLGDNFLKLIKLMVAPLIFCTVVHGIASMRDIKSVGRVGLKSLLYFEVMTTLALAVGLIAVNLFKPGSGMHIDPRTLDASAIAAYTKAAHEQTVVGYLSHIIPSTVFGAFAEGDILQVLFISIIFAFGLQMLGERGKALVAVIDAGANTFFNMVRIVMYVSPIGAFGAIAFTIGKYGIVSLASYGQLLLTYYVTAAFFVFIILAIVCKFAGFSLLKFLRYIRDELLIVLGTSSSESALPRLMAKLERLGCDKSVVGLVVPAGYSFNLDGSCINMTVLAIFIAQATDSYLSIGSQLTLMFVLLLTSKGAASVSGGAFIVLAATLGTIPGIPVAGLVLVLGVYRFISEGGAIVNVIGNGIATIVVAKWEKAIDEDTFNRELNTGPSTD</sequence>
<keyword evidence="2" id="KW-0813">Transport</keyword>
<dbReference type="PANTHER" id="PTHR42865:SF1">
    <property type="entry name" value="AEROBIC C4-DICARBOXYLATE TRANSPORT PROTEIN"/>
    <property type="match status" value="1"/>
</dbReference>
<evidence type="ECO:0000256" key="7">
    <source>
        <dbReference type="SAM" id="Phobius"/>
    </source>
</evidence>
<keyword evidence="4" id="KW-0769">Symport</keyword>
<keyword evidence="9" id="KW-1185">Reference proteome</keyword>
<evidence type="ECO:0000256" key="5">
    <source>
        <dbReference type="ARBA" id="ARBA00022989"/>
    </source>
</evidence>
<comment type="subcellular location">
    <subcellularLocation>
        <location evidence="1">Membrane</location>
        <topology evidence="1">Multi-pass membrane protein</topology>
    </subcellularLocation>
</comment>
<proteinExistence type="predicted"/>
<evidence type="ECO:0000313" key="9">
    <source>
        <dbReference type="Proteomes" id="UP001629432"/>
    </source>
</evidence>
<dbReference type="Gene3D" id="1.10.3860.10">
    <property type="entry name" value="Sodium:dicarboxylate symporter"/>
    <property type="match status" value="1"/>
</dbReference>
<keyword evidence="6 7" id="KW-0472">Membrane</keyword>
<evidence type="ECO:0000313" key="8">
    <source>
        <dbReference type="EMBL" id="MFM0641347.1"/>
    </source>
</evidence>
<feature type="transmembrane region" description="Helical" evidence="7">
    <location>
        <begin position="20"/>
        <end position="39"/>
    </location>
</feature>
<feature type="transmembrane region" description="Helical" evidence="7">
    <location>
        <begin position="366"/>
        <end position="391"/>
    </location>
</feature>
<comment type="caution">
    <text evidence="8">The sequence shown here is derived from an EMBL/GenBank/DDBJ whole genome shotgun (WGS) entry which is preliminary data.</text>
</comment>
<gene>
    <name evidence="8" type="ORF">PQQ63_32095</name>
</gene>
<feature type="transmembrane region" description="Helical" evidence="7">
    <location>
        <begin position="59"/>
        <end position="80"/>
    </location>
</feature>
<dbReference type="PROSITE" id="PS00713">
    <property type="entry name" value="NA_DICARBOXYL_SYMP_1"/>
    <property type="match status" value="1"/>
</dbReference>
<dbReference type="PANTHER" id="PTHR42865">
    <property type="entry name" value="PROTON/GLUTAMATE-ASPARTATE SYMPORTER"/>
    <property type="match status" value="1"/>
</dbReference>
<dbReference type="InterPro" id="IPR018107">
    <property type="entry name" value="Na-dicarboxylate_symporter_CS"/>
</dbReference>
<keyword evidence="5 7" id="KW-1133">Transmembrane helix</keyword>
<dbReference type="NCBIfam" id="NF002461">
    <property type="entry name" value="PRK01663.1"/>
    <property type="match status" value="1"/>
</dbReference>
<dbReference type="InterPro" id="IPR001991">
    <property type="entry name" value="Na-dicarboxylate_symporter"/>
</dbReference>
<feature type="transmembrane region" description="Helical" evidence="7">
    <location>
        <begin position="240"/>
        <end position="265"/>
    </location>
</feature>
<dbReference type="SUPFAM" id="SSF118215">
    <property type="entry name" value="Proton glutamate symport protein"/>
    <property type="match status" value="1"/>
</dbReference>
<accession>A0ABW9E2X3</accession>
<evidence type="ECO:0000256" key="6">
    <source>
        <dbReference type="ARBA" id="ARBA00023136"/>
    </source>
</evidence>
<dbReference type="RefSeq" id="WP_408230915.1">
    <property type="nucleotide sequence ID" value="NZ_JAQQCF010000039.1"/>
</dbReference>
<keyword evidence="3 7" id="KW-0812">Transmembrane</keyword>
<evidence type="ECO:0000256" key="2">
    <source>
        <dbReference type="ARBA" id="ARBA00022448"/>
    </source>
</evidence>
<protein>
    <submittedName>
        <fullName evidence="8">Dicarboxylate/amino acid:cation symporter</fullName>
    </submittedName>
</protein>
<feature type="transmembrane region" description="Helical" evidence="7">
    <location>
        <begin position="204"/>
        <end position="228"/>
    </location>
</feature>